<dbReference type="Proteomes" id="UP000887579">
    <property type="component" value="Unplaced"/>
</dbReference>
<sequence length="193" mass="21443">MFGGNSKKKNTENASPKKPSGEQAAAADSGNEDGDEGQEHGAAGKGYVETKQGKFGRKKVIETNLGPDGKPVYTGYQLEQAMQRMKSKKKAREQAKKEEKAYVEYRKAEILRTFQPKVGTLRLGDEVYPKRRRVGMGFGERKAHYLAIRPKPKYATWIGRKKGIIEAKAQPKPNNAATVITDHSMLPEHSVRA</sequence>
<proteinExistence type="predicted"/>
<dbReference type="WBParaSite" id="ES5_v2.g23614.t1">
    <property type="protein sequence ID" value="ES5_v2.g23614.t1"/>
    <property type="gene ID" value="ES5_v2.g23614"/>
</dbReference>
<name>A0AC34G1F4_9BILA</name>
<organism evidence="1 2">
    <name type="scientific">Panagrolaimus sp. ES5</name>
    <dbReference type="NCBI Taxonomy" id="591445"/>
    <lineage>
        <taxon>Eukaryota</taxon>
        <taxon>Metazoa</taxon>
        <taxon>Ecdysozoa</taxon>
        <taxon>Nematoda</taxon>
        <taxon>Chromadorea</taxon>
        <taxon>Rhabditida</taxon>
        <taxon>Tylenchina</taxon>
        <taxon>Panagrolaimomorpha</taxon>
        <taxon>Panagrolaimoidea</taxon>
        <taxon>Panagrolaimidae</taxon>
        <taxon>Panagrolaimus</taxon>
    </lineage>
</organism>
<evidence type="ECO:0000313" key="1">
    <source>
        <dbReference type="Proteomes" id="UP000887579"/>
    </source>
</evidence>
<evidence type="ECO:0000313" key="2">
    <source>
        <dbReference type="WBParaSite" id="ES5_v2.g23614.t1"/>
    </source>
</evidence>
<protein>
    <submittedName>
        <fullName evidence="2">Uncharacterized protein</fullName>
    </submittedName>
</protein>
<reference evidence="2" key="1">
    <citation type="submission" date="2022-11" db="UniProtKB">
        <authorList>
            <consortium name="WormBaseParasite"/>
        </authorList>
    </citation>
    <scope>IDENTIFICATION</scope>
</reference>
<accession>A0AC34G1F4</accession>